<evidence type="ECO:0000313" key="10">
    <source>
        <dbReference type="EMBL" id="GGB76136.1"/>
    </source>
</evidence>
<comment type="similarity">
    <text evidence="1 6">Belongs to the peptidase S8 family.</text>
</comment>
<dbReference type="EMBL" id="BMJE01000003">
    <property type="protein sequence ID" value="GGB76136.1"/>
    <property type="molecule type" value="Genomic_DNA"/>
</dbReference>
<feature type="domain" description="Secretion system C-terminal sorting" evidence="9">
    <location>
        <begin position="472"/>
        <end position="543"/>
    </location>
</feature>
<dbReference type="InterPro" id="IPR015500">
    <property type="entry name" value="Peptidase_S8_subtilisin-rel"/>
</dbReference>
<accession>A0ABQ1JT50</accession>
<dbReference type="Pfam" id="PF18962">
    <property type="entry name" value="Por_Secre_tail"/>
    <property type="match status" value="1"/>
</dbReference>
<dbReference type="InterPro" id="IPR026444">
    <property type="entry name" value="Secre_tail"/>
</dbReference>
<dbReference type="PANTHER" id="PTHR43806:SF11">
    <property type="entry name" value="CEREVISIN-RELATED"/>
    <property type="match status" value="1"/>
</dbReference>
<evidence type="ECO:0000256" key="5">
    <source>
        <dbReference type="ARBA" id="ARBA00022825"/>
    </source>
</evidence>
<evidence type="ECO:0000256" key="3">
    <source>
        <dbReference type="ARBA" id="ARBA00022729"/>
    </source>
</evidence>
<evidence type="ECO:0000259" key="9">
    <source>
        <dbReference type="Pfam" id="PF18962"/>
    </source>
</evidence>
<dbReference type="InterPro" id="IPR000209">
    <property type="entry name" value="Peptidase_S8/S53_dom"/>
</dbReference>
<comment type="caution">
    <text evidence="6">Lacks conserved residue(s) required for the propagation of feature annotation.</text>
</comment>
<dbReference type="InterPro" id="IPR036852">
    <property type="entry name" value="Peptidase_S8/S53_dom_sf"/>
</dbReference>
<feature type="domain" description="Peptidase S8/S53" evidence="8">
    <location>
        <begin position="176"/>
        <end position="428"/>
    </location>
</feature>
<reference evidence="11" key="1">
    <citation type="journal article" date="2019" name="Int. J. Syst. Evol. Microbiol.">
        <title>The Global Catalogue of Microorganisms (GCM) 10K type strain sequencing project: providing services to taxonomists for standard genome sequencing and annotation.</title>
        <authorList>
            <consortium name="The Broad Institute Genomics Platform"/>
            <consortium name="The Broad Institute Genome Sequencing Center for Infectious Disease"/>
            <person name="Wu L."/>
            <person name="Ma J."/>
        </authorList>
    </citation>
    <scope>NUCLEOTIDE SEQUENCE [LARGE SCALE GENOMIC DNA]</scope>
    <source>
        <strain evidence="11">CGMCC 1.15461</strain>
    </source>
</reference>
<keyword evidence="2" id="KW-0645">Protease</keyword>
<evidence type="ECO:0000313" key="11">
    <source>
        <dbReference type="Proteomes" id="UP000615760"/>
    </source>
</evidence>
<evidence type="ECO:0000256" key="6">
    <source>
        <dbReference type="PROSITE-ProRule" id="PRU01240"/>
    </source>
</evidence>
<dbReference type="PRINTS" id="PR00723">
    <property type="entry name" value="SUBTILISIN"/>
</dbReference>
<sequence length="545" mass="60720">MKSKLLLLTFLLFVVHVFSQSHLTEDYKVYVCFKDNQFHATEEFQTFLISNNAVIEKGIKIPEDHIEYLKKQSRKLRGNSNSIEKLDRIYKITFSYEDEALLDKTLEQLSHFDAVEYSVEITKQSPIQPPTDILPVTPSYFLSQEYIQSDPGVNMQYAWDLGYAGEGIRLFDIEYGINLEHEEFNSTNASVAEGMTVSADVTPAYSEHGTASIGIAYADNGLYGITGMANELEEVVLFPEWTEQNGYDRFFAIAQAINNSVAGDIIMYEMQSPAFTQEDFVPAEYNQLAWDLTKAATDAGIVIVAAAGNGSQNLDLEQFSAYIDRGDSGAIIVGGGSSDANHERMYFSTYGNRVDVQGWGQNVISTGYGNLYSIGGDFNQNYTMFSGTSSATPIVASCAAVLQAYYHDRSGGEYLTSQQIREVLKQTGVPQGMVTILEPIGPLPDMEAAIQYIEANILNNQSYSIAHKKLSLFPNPANEKITLLLENVTDEFEINIFNALGQLVHAEKAVLGRKEIDISNIENGVYFIEVKNNSTKQYLKKFIKK</sequence>
<dbReference type="Gene3D" id="3.40.50.200">
    <property type="entry name" value="Peptidase S8/S53 domain"/>
    <property type="match status" value="1"/>
</dbReference>
<keyword evidence="3 7" id="KW-0732">Signal</keyword>
<dbReference type="RefSeq" id="WP_188620654.1">
    <property type="nucleotide sequence ID" value="NZ_BMJE01000003.1"/>
</dbReference>
<keyword evidence="11" id="KW-1185">Reference proteome</keyword>
<dbReference type="InterPro" id="IPR050131">
    <property type="entry name" value="Peptidase_S8_subtilisin-like"/>
</dbReference>
<evidence type="ECO:0000256" key="2">
    <source>
        <dbReference type="ARBA" id="ARBA00022670"/>
    </source>
</evidence>
<feature type="signal peptide" evidence="7">
    <location>
        <begin position="1"/>
        <end position="23"/>
    </location>
</feature>
<evidence type="ECO:0000256" key="4">
    <source>
        <dbReference type="ARBA" id="ARBA00022801"/>
    </source>
</evidence>
<dbReference type="Proteomes" id="UP000615760">
    <property type="component" value="Unassembled WGS sequence"/>
</dbReference>
<dbReference type="PROSITE" id="PS51892">
    <property type="entry name" value="SUBTILASE"/>
    <property type="match status" value="1"/>
</dbReference>
<dbReference type="PANTHER" id="PTHR43806">
    <property type="entry name" value="PEPTIDASE S8"/>
    <property type="match status" value="1"/>
</dbReference>
<dbReference type="SUPFAM" id="SSF52743">
    <property type="entry name" value="Subtilisin-like"/>
    <property type="match status" value="1"/>
</dbReference>
<keyword evidence="5" id="KW-0720">Serine protease</keyword>
<proteinExistence type="inferred from homology"/>
<feature type="chain" id="PRO_5046651847" description="T9SS type A sorting domain-containing protein" evidence="7">
    <location>
        <begin position="24"/>
        <end position="545"/>
    </location>
</feature>
<name>A0ABQ1JT50_9FLAO</name>
<protein>
    <recommendedName>
        <fullName evidence="12">T9SS type A sorting domain-containing protein</fullName>
    </recommendedName>
</protein>
<evidence type="ECO:0000259" key="8">
    <source>
        <dbReference type="Pfam" id="PF00082"/>
    </source>
</evidence>
<dbReference type="Pfam" id="PF00082">
    <property type="entry name" value="Peptidase_S8"/>
    <property type="match status" value="1"/>
</dbReference>
<organism evidence="10 11">
    <name type="scientific">Flavobacterium suaedae</name>
    <dbReference type="NCBI Taxonomy" id="1767027"/>
    <lineage>
        <taxon>Bacteria</taxon>
        <taxon>Pseudomonadati</taxon>
        <taxon>Bacteroidota</taxon>
        <taxon>Flavobacteriia</taxon>
        <taxon>Flavobacteriales</taxon>
        <taxon>Flavobacteriaceae</taxon>
        <taxon>Flavobacterium</taxon>
    </lineage>
</organism>
<keyword evidence="4" id="KW-0378">Hydrolase</keyword>
<dbReference type="NCBIfam" id="TIGR04183">
    <property type="entry name" value="Por_Secre_tail"/>
    <property type="match status" value="1"/>
</dbReference>
<comment type="caution">
    <text evidence="10">The sequence shown here is derived from an EMBL/GenBank/DDBJ whole genome shotgun (WGS) entry which is preliminary data.</text>
</comment>
<evidence type="ECO:0000256" key="7">
    <source>
        <dbReference type="SAM" id="SignalP"/>
    </source>
</evidence>
<evidence type="ECO:0000256" key="1">
    <source>
        <dbReference type="ARBA" id="ARBA00011073"/>
    </source>
</evidence>
<evidence type="ECO:0008006" key="12">
    <source>
        <dbReference type="Google" id="ProtNLM"/>
    </source>
</evidence>
<gene>
    <name evidence="10" type="ORF">GCM10007424_15170</name>
</gene>